<dbReference type="PANTHER" id="PTHR21011">
    <property type="entry name" value="MITOCHONDRIAL 28S RIBOSOMAL PROTEIN S6"/>
    <property type="match status" value="1"/>
</dbReference>
<dbReference type="GO" id="GO:0005737">
    <property type="term" value="C:cytoplasm"/>
    <property type="evidence" value="ECO:0007669"/>
    <property type="project" value="UniProtKB-ARBA"/>
</dbReference>
<evidence type="ECO:0000256" key="4">
    <source>
        <dbReference type="HAMAP-Rule" id="MF_00360"/>
    </source>
</evidence>
<evidence type="ECO:0000256" key="2">
    <source>
        <dbReference type="ARBA" id="ARBA00035104"/>
    </source>
</evidence>
<evidence type="ECO:0000313" key="12">
    <source>
        <dbReference type="Proteomes" id="UP000286186"/>
    </source>
</evidence>
<dbReference type="Proteomes" id="UP000284779">
    <property type="component" value="Unassembled WGS sequence"/>
</dbReference>
<dbReference type="Gene3D" id="3.30.70.60">
    <property type="match status" value="1"/>
</dbReference>
<dbReference type="GO" id="GO:1990904">
    <property type="term" value="C:ribonucleoprotein complex"/>
    <property type="evidence" value="ECO:0007669"/>
    <property type="project" value="UniProtKB-KW"/>
</dbReference>
<dbReference type="GO" id="GO:0003735">
    <property type="term" value="F:structural constituent of ribosome"/>
    <property type="evidence" value="ECO:0007669"/>
    <property type="project" value="InterPro"/>
</dbReference>
<evidence type="ECO:0000313" key="8">
    <source>
        <dbReference type="EMBL" id="RHL44045.1"/>
    </source>
</evidence>
<keyword evidence="4" id="KW-0699">rRNA-binding</keyword>
<accession>A0A413S4P5</accession>
<dbReference type="Proteomes" id="UP000283314">
    <property type="component" value="Unassembled WGS sequence"/>
</dbReference>
<dbReference type="PANTHER" id="PTHR21011:SF1">
    <property type="entry name" value="SMALL RIBOSOMAL SUBUNIT PROTEIN BS6M"/>
    <property type="match status" value="1"/>
</dbReference>
<dbReference type="InterPro" id="IPR035980">
    <property type="entry name" value="Ribosomal_bS6_sf"/>
</dbReference>
<proteinExistence type="inferred from homology"/>
<dbReference type="NCBIfam" id="TIGR00166">
    <property type="entry name" value="S6"/>
    <property type="match status" value="1"/>
</dbReference>
<keyword evidence="11" id="KW-1185">Reference proteome</keyword>
<gene>
    <name evidence="4 6" type="primary">rpsF</name>
    <name evidence="8" type="ORF">DW018_09660</name>
    <name evidence="7" type="ORF">DW652_06320</name>
    <name evidence="6" type="ORF">DW929_02330</name>
    <name evidence="5" type="ORF">DW944_07360</name>
</gene>
<dbReference type="GeneID" id="66467512"/>
<dbReference type="EMBL" id="QSFD01000006">
    <property type="protein sequence ID" value="RHA18335.1"/>
    <property type="molecule type" value="Genomic_DNA"/>
</dbReference>
<reference evidence="9 10" key="1">
    <citation type="submission" date="2018-08" db="EMBL/GenBank/DDBJ databases">
        <title>A genome reference for cultivated species of the human gut microbiota.</title>
        <authorList>
            <person name="Zou Y."/>
            <person name="Xue W."/>
            <person name="Luo G."/>
        </authorList>
    </citation>
    <scope>NUCLEOTIDE SEQUENCE [LARGE SCALE GENOMIC DNA]</scope>
    <source>
        <strain evidence="8 9">AF37-4</strain>
        <strain evidence="7 12">AM23-22</strain>
        <strain evidence="6 10">AM43-2</strain>
        <strain evidence="5 11">AM44-11BH</strain>
    </source>
</reference>
<sequence>MNKYELTVVVSAKLDDEGRTAEVEKVKALIEKFGGTITKIEEAGKKKLAYEIQKMSEAFYYFIDIDTENTDFPSELESQLRIMENVIRFMTVAVEA</sequence>
<dbReference type="Proteomes" id="UP000286186">
    <property type="component" value="Unassembled WGS sequence"/>
</dbReference>
<evidence type="ECO:0000313" key="7">
    <source>
        <dbReference type="EMBL" id="RHF88847.1"/>
    </source>
</evidence>
<evidence type="ECO:0000256" key="3">
    <source>
        <dbReference type="ARBA" id="ARBA00035294"/>
    </source>
</evidence>
<keyword evidence="4 6" id="KW-0689">Ribosomal protein</keyword>
<evidence type="ECO:0000256" key="1">
    <source>
        <dbReference type="ARBA" id="ARBA00009512"/>
    </source>
</evidence>
<keyword evidence="4" id="KW-0694">RNA-binding</keyword>
<dbReference type="HAMAP" id="MF_00360">
    <property type="entry name" value="Ribosomal_bS6"/>
    <property type="match status" value="1"/>
</dbReference>
<organism evidence="6 10">
    <name type="scientific">Eubacterium ventriosum</name>
    <dbReference type="NCBI Taxonomy" id="39496"/>
    <lineage>
        <taxon>Bacteria</taxon>
        <taxon>Bacillati</taxon>
        <taxon>Bacillota</taxon>
        <taxon>Clostridia</taxon>
        <taxon>Eubacteriales</taxon>
        <taxon>Eubacteriaceae</taxon>
        <taxon>Eubacterium</taxon>
    </lineage>
</organism>
<dbReference type="GO" id="GO:0005840">
    <property type="term" value="C:ribosome"/>
    <property type="evidence" value="ECO:0007669"/>
    <property type="project" value="UniProtKB-KW"/>
</dbReference>
<dbReference type="RefSeq" id="WP_005361958.1">
    <property type="nucleotide sequence ID" value="NZ_CABJDQ010000007.1"/>
</dbReference>
<evidence type="ECO:0000313" key="5">
    <source>
        <dbReference type="EMBL" id="RHA18335.1"/>
    </source>
</evidence>
<dbReference type="Pfam" id="PF01250">
    <property type="entry name" value="Ribosomal_S6"/>
    <property type="match status" value="1"/>
</dbReference>
<dbReference type="EMBL" id="QRHR01000005">
    <property type="protein sequence ID" value="RHF88847.1"/>
    <property type="molecule type" value="Genomic_DNA"/>
</dbReference>
<dbReference type="GO" id="GO:0070181">
    <property type="term" value="F:small ribosomal subunit rRNA binding"/>
    <property type="evidence" value="ECO:0007669"/>
    <property type="project" value="TreeGrafter"/>
</dbReference>
<dbReference type="Proteomes" id="UP000284598">
    <property type="component" value="Unassembled WGS sequence"/>
</dbReference>
<dbReference type="InterPro" id="IPR014717">
    <property type="entry name" value="Transl_elong_EF1B/ribsomal_bS6"/>
</dbReference>
<protein>
    <recommendedName>
        <fullName evidence="3 4">Small ribosomal subunit protein bS6</fullName>
    </recommendedName>
</protein>
<comment type="caution">
    <text evidence="6">The sequence shown here is derived from an EMBL/GenBank/DDBJ whole genome shotgun (WGS) entry which is preliminary data.</text>
</comment>
<evidence type="ECO:0000313" key="9">
    <source>
        <dbReference type="Proteomes" id="UP000283314"/>
    </source>
</evidence>
<evidence type="ECO:0000313" key="11">
    <source>
        <dbReference type="Proteomes" id="UP000284779"/>
    </source>
</evidence>
<name>A0A413S4P5_9FIRM</name>
<dbReference type="InterPro" id="IPR000529">
    <property type="entry name" value="Ribosomal_bS6"/>
</dbReference>
<dbReference type="EMBL" id="QSFO01000002">
    <property type="protein sequence ID" value="RHA56705.1"/>
    <property type="molecule type" value="Genomic_DNA"/>
</dbReference>
<comment type="function">
    <text evidence="2 4">Binds together with bS18 to 16S ribosomal RNA.</text>
</comment>
<evidence type="ECO:0000313" key="6">
    <source>
        <dbReference type="EMBL" id="RHA56705.1"/>
    </source>
</evidence>
<keyword evidence="4" id="KW-0687">Ribonucleoprotein</keyword>
<dbReference type="SUPFAM" id="SSF54995">
    <property type="entry name" value="Ribosomal protein S6"/>
    <property type="match status" value="1"/>
</dbReference>
<dbReference type="InterPro" id="IPR020814">
    <property type="entry name" value="Ribosomal_S6_plastid/chlpt"/>
</dbReference>
<dbReference type="GO" id="GO:0006412">
    <property type="term" value="P:translation"/>
    <property type="evidence" value="ECO:0007669"/>
    <property type="project" value="UniProtKB-UniRule"/>
</dbReference>
<evidence type="ECO:0000313" key="10">
    <source>
        <dbReference type="Proteomes" id="UP000284598"/>
    </source>
</evidence>
<dbReference type="CDD" id="cd00473">
    <property type="entry name" value="bS6"/>
    <property type="match status" value="1"/>
</dbReference>
<comment type="similarity">
    <text evidence="1 4">Belongs to the bacterial ribosomal protein bS6 family.</text>
</comment>
<dbReference type="EMBL" id="QROT01000007">
    <property type="protein sequence ID" value="RHL44045.1"/>
    <property type="molecule type" value="Genomic_DNA"/>
</dbReference>
<dbReference type="AlphaFoldDB" id="A0A413S4P5"/>